<dbReference type="Pfam" id="PF13041">
    <property type="entry name" value="PPR_2"/>
    <property type="match status" value="2"/>
</dbReference>
<evidence type="ECO:0000256" key="2">
    <source>
        <dbReference type="ARBA" id="ARBA00022737"/>
    </source>
</evidence>
<dbReference type="NCBIfam" id="TIGR00756">
    <property type="entry name" value="PPR"/>
    <property type="match status" value="5"/>
</dbReference>
<keyword evidence="6" id="KW-1185">Reference proteome</keyword>
<comment type="caution">
    <text evidence="5">The sequence shown here is derived from an EMBL/GenBank/DDBJ whole genome shotgun (WGS) entry which is preliminary data.</text>
</comment>
<gene>
    <name evidence="5" type="ORF">ILEXP_LOCUS2408</name>
</gene>
<feature type="repeat" description="PPR" evidence="3">
    <location>
        <begin position="184"/>
        <end position="218"/>
    </location>
</feature>
<evidence type="ECO:0000256" key="4">
    <source>
        <dbReference type="SAM" id="MobiDB-lite"/>
    </source>
</evidence>
<feature type="region of interest" description="Disordered" evidence="4">
    <location>
        <begin position="20"/>
        <end position="53"/>
    </location>
</feature>
<dbReference type="EMBL" id="CAUOFW020000713">
    <property type="protein sequence ID" value="CAK9135459.1"/>
    <property type="molecule type" value="Genomic_DNA"/>
</dbReference>
<evidence type="ECO:0008006" key="7">
    <source>
        <dbReference type="Google" id="ProtNLM"/>
    </source>
</evidence>
<dbReference type="AlphaFoldDB" id="A0ABC8QXQ1"/>
<evidence type="ECO:0000256" key="1">
    <source>
        <dbReference type="ARBA" id="ARBA00007626"/>
    </source>
</evidence>
<name>A0ABC8QXQ1_9AQUA</name>
<sequence>MSSSLYRRLHGLFLKPKTTVSSKPTTISAKPTTSTTVSNPKTPESTTATTTTSSKEKRLKLLVKKFKKASNSPSFRLRISQYETTVQRLAKAKQFSLISDILEHQKQYSDITDERFIVRLISLYGKSGMFDQAQNLFDEMPQLKCDRTVMSFNALLAACVNSKKFDKISEFFRELPEKLSFEPDRVSYNTVIKAFCEMGSLDSAVVVIDEMEKNGIEPNFISFNTLIDAFYKSNQISDAEKMWEKMEQKNVVPNVRCYNPKLRWLVGDNRILEAVELIEEMEKKGVKPDIFSFKALIKGFCDDGNMEEAKKWYGKIVENDCVPDRVTFMTLIPFVCNKGDYQFGLELCKEALNRRCLVDTTIMQRMVDELVKESMVEEAKELVELGKSNRFFHYNLKFPKDE</sequence>
<evidence type="ECO:0000256" key="3">
    <source>
        <dbReference type="PROSITE-ProRule" id="PRU00708"/>
    </source>
</evidence>
<feature type="repeat" description="PPR" evidence="3">
    <location>
        <begin position="254"/>
        <end position="288"/>
    </location>
</feature>
<dbReference type="Pfam" id="PF01535">
    <property type="entry name" value="PPR"/>
    <property type="match status" value="2"/>
</dbReference>
<evidence type="ECO:0000313" key="5">
    <source>
        <dbReference type="EMBL" id="CAK9135459.1"/>
    </source>
</evidence>
<comment type="similarity">
    <text evidence="1">Belongs to the PPR family. P subfamily.</text>
</comment>
<dbReference type="PANTHER" id="PTHR47936">
    <property type="entry name" value="PPR_LONG DOMAIN-CONTAINING PROTEIN"/>
    <property type="match status" value="1"/>
</dbReference>
<dbReference type="PANTHER" id="PTHR47936:SF5">
    <property type="entry name" value="PENTACOTRIPEPTIDE-REPEAT REGION OF PRORP DOMAIN-CONTAINING PROTEIN"/>
    <property type="match status" value="1"/>
</dbReference>
<organism evidence="5 6">
    <name type="scientific">Ilex paraguariensis</name>
    <name type="common">yerba mate</name>
    <dbReference type="NCBI Taxonomy" id="185542"/>
    <lineage>
        <taxon>Eukaryota</taxon>
        <taxon>Viridiplantae</taxon>
        <taxon>Streptophyta</taxon>
        <taxon>Embryophyta</taxon>
        <taxon>Tracheophyta</taxon>
        <taxon>Spermatophyta</taxon>
        <taxon>Magnoliopsida</taxon>
        <taxon>eudicotyledons</taxon>
        <taxon>Gunneridae</taxon>
        <taxon>Pentapetalae</taxon>
        <taxon>asterids</taxon>
        <taxon>campanulids</taxon>
        <taxon>Aquifoliales</taxon>
        <taxon>Aquifoliaceae</taxon>
        <taxon>Ilex</taxon>
    </lineage>
</organism>
<dbReference type="Proteomes" id="UP001642360">
    <property type="component" value="Unassembled WGS sequence"/>
</dbReference>
<feature type="repeat" description="PPR" evidence="3">
    <location>
        <begin position="219"/>
        <end position="253"/>
    </location>
</feature>
<dbReference type="InterPro" id="IPR002885">
    <property type="entry name" value="PPR_rpt"/>
</dbReference>
<evidence type="ECO:0000313" key="6">
    <source>
        <dbReference type="Proteomes" id="UP001642360"/>
    </source>
</evidence>
<protein>
    <recommendedName>
        <fullName evidence="7">Pentatricopeptide repeat-containing protein</fullName>
    </recommendedName>
</protein>
<proteinExistence type="inferred from homology"/>
<feature type="repeat" description="PPR" evidence="3">
    <location>
        <begin position="113"/>
        <end position="147"/>
    </location>
</feature>
<reference evidence="5 6" key="1">
    <citation type="submission" date="2024-02" db="EMBL/GenBank/DDBJ databases">
        <authorList>
            <person name="Vignale AGUSTIN F."/>
            <person name="Sosa J E."/>
            <person name="Modenutti C."/>
        </authorList>
    </citation>
    <scope>NUCLEOTIDE SEQUENCE [LARGE SCALE GENOMIC DNA]</scope>
</reference>
<feature type="repeat" description="PPR" evidence="3">
    <location>
        <begin position="289"/>
        <end position="323"/>
    </location>
</feature>
<dbReference type="InterPro" id="IPR011990">
    <property type="entry name" value="TPR-like_helical_dom_sf"/>
</dbReference>
<keyword evidence="2" id="KW-0677">Repeat</keyword>
<dbReference type="Gene3D" id="1.25.40.10">
    <property type="entry name" value="Tetratricopeptide repeat domain"/>
    <property type="match status" value="4"/>
</dbReference>
<dbReference type="PROSITE" id="PS51375">
    <property type="entry name" value="PPR"/>
    <property type="match status" value="5"/>
</dbReference>
<accession>A0ABC8QXQ1</accession>